<feature type="domain" description="Carbohydrate kinase FGGY N-terminal" evidence="4">
    <location>
        <begin position="1"/>
        <end position="82"/>
    </location>
</feature>
<dbReference type="PANTHER" id="PTHR43095">
    <property type="entry name" value="SUGAR KINASE"/>
    <property type="match status" value="1"/>
</dbReference>
<keyword evidence="2" id="KW-0808">Transferase</keyword>
<keyword evidence="3 5" id="KW-0418">Kinase</keyword>
<dbReference type="InterPro" id="IPR018484">
    <property type="entry name" value="FGGY_N"/>
</dbReference>
<dbReference type="GO" id="GO:0005975">
    <property type="term" value="P:carbohydrate metabolic process"/>
    <property type="evidence" value="ECO:0007669"/>
    <property type="project" value="InterPro"/>
</dbReference>
<dbReference type="GO" id="GO:0016301">
    <property type="term" value="F:kinase activity"/>
    <property type="evidence" value="ECO:0007669"/>
    <property type="project" value="UniProtKB-KW"/>
</dbReference>
<keyword evidence="6" id="KW-1185">Reference proteome</keyword>
<evidence type="ECO:0000256" key="2">
    <source>
        <dbReference type="ARBA" id="ARBA00022679"/>
    </source>
</evidence>
<dbReference type="PANTHER" id="PTHR43095:SF5">
    <property type="entry name" value="XYLULOSE KINASE"/>
    <property type="match status" value="1"/>
</dbReference>
<dbReference type="AlphaFoldDB" id="A0A497ZHV4"/>
<proteinExistence type="inferred from homology"/>
<evidence type="ECO:0000256" key="3">
    <source>
        <dbReference type="ARBA" id="ARBA00022777"/>
    </source>
</evidence>
<name>A0A497ZHV4_9RHOB</name>
<dbReference type="Gene3D" id="3.30.420.40">
    <property type="match status" value="1"/>
</dbReference>
<dbReference type="EMBL" id="RCCT01000002">
    <property type="protein sequence ID" value="RLK08211.1"/>
    <property type="molecule type" value="Genomic_DNA"/>
</dbReference>
<dbReference type="Pfam" id="PF00370">
    <property type="entry name" value="FGGY_N"/>
    <property type="match status" value="1"/>
</dbReference>
<comment type="similarity">
    <text evidence="1">Belongs to the FGGY kinase family.</text>
</comment>
<dbReference type="InterPro" id="IPR050406">
    <property type="entry name" value="FGGY_Carb_Kinase"/>
</dbReference>
<dbReference type="Proteomes" id="UP000271700">
    <property type="component" value="Unassembled WGS sequence"/>
</dbReference>
<dbReference type="SUPFAM" id="SSF53067">
    <property type="entry name" value="Actin-like ATPase domain"/>
    <property type="match status" value="1"/>
</dbReference>
<dbReference type="STRING" id="981384.GCA_000192475_00477"/>
<organism evidence="5 6">
    <name type="scientific">Ruegeria conchae</name>
    <dbReference type="NCBI Taxonomy" id="981384"/>
    <lineage>
        <taxon>Bacteria</taxon>
        <taxon>Pseudomonadati</taxon>
        <taxon>Pseudomonadota</taxon>
        <taxon>Alphaproteobacteria</taxon>
        <taxon>Rhodobacterales</taxon>
        <taxon>Roseobacteraceae</taxon>
        <taxon>Ruegeria</taxon>
    </lineage>
</organism>
<comment type="caution">
    <text evidence="5">The sequence shown here is derived from an EMBL/GenBank/DDBJ whole genome shotgun (WGS) entry which is preliminary data.</text>
</comment>
<dbReference type="InterPro" id="IPR043129">
    <property type="entry name" value="ATPase_NBD"/>
</dbReference>
<accession>A0A497ZHV4</accession>
<evidence type="ECO:0000313" key="5">
    <source>
        <dbReference type="EMBL" id="RLK08211.1"/>
    </source>
</evidence>
<evidence type="ECO:0000256" key="1">
    <source>
        <dbReference type="ARBA" id="ARBA00009156"/>
    </source>
</evidence>
<sequence>MYLGIDIGTSAVKIVCADTDRILAISSAGIETSSPQPGWSEQHPDLWWQATRDALKQLAEQIPLSEAKAVGLSGQITGPFCWIVRCAQSARQSSGMTAGPQSNAMNYA</sequence>
<evidence type="ECO:0000313" key="6">
    <source>
        <dbReference type="Proteomes" id="UP000271700"/>
    </source>
</evidence>
<gene>
    <name evidence="5" type="ORF">CLV75_1881</name>
</gene>
<protein>
    <submittedName>
        <fullName evidence="5">Carbohydrate kinase of FGGY family protein</fullName>
    </submittedName>
</protein>
<evidence type="ECO:0000259" key="4">
    <source>
        <dbReference type="Pfam" id="PF00370"/>
    </source>
</evidence>
<reference evidence="5 6" key="1">
    <citation type="submission" date="2018-10" db="EMBL/GenBank/DDBJ databases">
        <title>Genomic Encyclopedia of Archaeal and Bacterial Type Strains, Phase II (KMG-II): from individual species to whole genera.</title>
        <authorList>
            <person name="Goeker M."/>
        </authorList>
    </citation>
    <scope>NUCLEOTIDE SEQUENCE [LARGE SCALE GENOMIC DNA]</scope>
    <source>
        <strain evidence="5 6">DSM 29317</strain>
    </source>
</reference>